<keyword evidence="2" id="KW-0732">Signal</keyword>
<feature type="region of interest" description="Disordered" evidence="1">
    <location>
        <begin position="34"/>
        <end position="147"/>
    </location>
</feature>
<reference evidence="3" key="1">
    <citation type="submission" date="2020-10" db="EMBL/GenBank/DDBJ databases">
        <title>Taxonomic study of unclassified bacteria belonging to the class Ktedonobacteria.</title>
        <authorList>
            <person name="Yabe S."/>
            <person name="Wang C.M."/>
            <person name="Zheng Y."/>
            <person name="Sakai Y."/>
            <person name="Cavaletti L."/>
            <person name="Monciardini P."/>
            <person name="Donadio S."/>
        </authorList>
    </citation>
    <scope>NUCLEOTIDE SEQUENCE</scope>
    <source>
        <strain evidence="3">ID150040</strain>
    </source>
</reference>
<feature type="compositionally biased region" description="Polar residues" evidence="1">
    <location>
        <begin position="138"/>
        <end position="147"/>
    </location>
</feature>
<gene>
    <name evidence="3" type="ORF">KSF_008810</name>
</gene>
<feature type="compositionally biased region" description="Low complexity" evidence="1">
    <location>
        <begin position="107"/>
        <end position="137"/>
    </location>
</feature>
<feature type="signal peptide" evidence="2">
    <location>
        <begin position="1"/>
        <end position="24"/>
    </location>
</feature>
<dbReference type="Proteomes" id="UP000597444">
    <property type="component" value="Unassembled WGS sequence"/>
</dbReference>
<proteinExistence type="predicted"/>
<dbReference type="PROSITE" id="PS51257">
    <property type="entry name" value="PROKAR_LIPOPROTEIN"/>
    <property type="match status" value="1"/>
</dbReference>
<evidence type="ECO:0000313" key="3">
    <source>
        <dbReference type="EMBL" id="GHO90833.1"/>
    </source>
</evidence>
<dbReference type="Pfam" id="PF03640">
    <property type="entry name" value="Lipoprotein_15"/>
    <property type="match status" value="2"/>
</dbReference>
<dbReference type="AlphaFoldDB" id="A0A8J3MZV2"/>
<evidence type="ECO:0000256" key="1">
    <source>
        <dbReference type="SAM" id="MobiDB-lite"/>
    </source>
</evidence>
<comment type="caution">
    <text evidence="3">The sequence shown here is derived from an EMBL/GenBank/DDBJ whole genome shotgun (WGS) entry which is preliminary data.</text>
</comment>
<dbReference type="RefSeq" id="WP_220201768.1">
    <property type="nucleotide sequence ID" value="NZ_BNJK01000001.1"/>
</dbReference>
<feature type="chain" id="PRO_5035257940" description="Lipoprotein" evidence="2">
    <location>
        <begin position="25"/>
        <end position="268"/>
    </location>
</feature>
<feature type="compositionally biased region" description="Basic and acidic residues" evidence="1">
    <location>
        <begin position="80"/>
        <end position="89"/>
    </location>
</feature>
<sequence>MYLKRSAILIICGLLLVVLSTACSGTTGNTPNAAATTATGTQQANNQTNGTSQLDNQNTRADGQVTPTPIPTKASNQNGDKGHDADDQNKTNNNQSAVQPTPKPAVNTKKSSQSSNNSTNSSQNSNSNNNSYNNKNSAQAVTPTTTNGGTMYIKTQMVTINGTSMNVLTNGQGMTLYYRSSDPAPASTCTGNCAATWPPLLNHNMSIITSQTLNGTVTVQQTANGPQVLYNNHPLYTYVGDNAAGQANGHGLDGVWYVVQVQAQKMHW</sequence>
<feature type="compositionally biased region" description="Low complexity" evidence="1">
    <location>
        <begin position="34"/>
        <end position="51"/>
    </location>
</feature>
<feature type="compositionally biased region" description="Polar residues" evidence="1">
    <location>
        <begin position="90"/>
        <end position="99"/>
    </location>
</feature>
<evidence type="ECO:0000313" key="4">
    <source>
        <dbReference type="Proteomes" id="UP000597444"/>
    </source>
</evidence>
<feature type="compositionally biased region" description="Polar residues" evidence="1">
    <location>
        <begin position="52"/>
        <end position="79"/>
    </location>
</feature>
<dbReference type="PANTHER" id="PTHR39335">
    <property type="entry name" value="BLL4220 PROTEIN"/>
    <property type="match status" value="1"/>
</dbReference>
<organism evidence="3 4">
    <name type="scientific">Reticulibacter mediterranei</name>
    <dbReference type="NCBI Taxonomy" id="2778369"/>
    <lineage>
        <taxon>Bacteria</taxon>
        <taxon>Bacillati</taxon>
        <taxon>Chloroflexota</taxon>
        <taxon>Ktedonobacteria</taxon>
        <taxon>Ktedonobacterales</taxon>
        <taxon>Reticulibacteraceae</taxon>
        <taxon>Reticulibacter</taxon>
    </lineage>
</organism>
<keyword evidence="4" id="KW-1185">Reference proteome</keyword>
<dbReference type="GO" id="GO:0043448">
    <property type="term" value="P:alkane catabolic process"/>
    <property type="evidence" value="ECO:0007669"/>
    <property type="project" value="TreeGrafter"/>
</dbReference>
<evidence type="ECO:0008006" key="5">
    <source>
        <dbReference type="Google" id="ProtNLM"/>
    </source>
</evidence>
<name>A0A8J3MZV2_9CHLR</name>
<dbReference type="EMBL" id="BNJK01000001">
    <property type="protein sequence ID" value="GHO90833.1"/>
    <property type="molecule type" value="Genomic_DNA"/>
</dbReference>
<dbReference type="PANTHER" id="PTHR39335:SF1">
    <property type="entry name" value="BLL4220 PROTEIN"/>
    <property type="match status" value="1"/>
</dbReference>
<evidence type="ECO:0000256" key="2">
    <source>
        <dbReference type="SAM" id="SignalP"/>
    </source>
</evidence>
<protein>
    <recommendedName>
        <fullName evidence="5">Lipoprotein</fullName>
    </recommendedName>
</protein>
<accession>A0A8J3MZV2</accession>
<dbReference type="InterPro" id="IPR005297">
    <property type="entry name" value="Lipoprotein_repeat"/>
</dbReference>